<dbReference type="GO" id="GO:0005737">
    <property type="term" value="C:cytoplasm"/>
    <property type="evidence" value="ECO:0007669"/>
    <property type="project" value="TreeGrafter"/>
</dbReference>
<dbReference type="GO" id="GO:0000298">
    <property type="term" value="F:endopolyphosphatase activity"/>
    <property type="evidence" value="ECO:0007669"/>
    <property type="project" value="TreeGrafter"/>
</dbReference>
<dbReference type="GO" id="GO:0016791">
    <property type="term" value="F:phosphatase activity"/>
    <property type="evidence" value="ECO:0007669"/>
    <property type="project" value="TreeGrafter"/>
</dbReference>
<feature type="compositionally biased region" description="Basic and acidic residues" evidence="1">
    <location>
        <begin position="29"/>
        <end position="56"/>
    </location>
</feature>
<organism evidence="3 4">
    <name type="scientific">Teratosphaeria destructans</name>
    <dbReference type="NCBI Taxonomy" id="418781"/>
    <lineage>
        <taxon>Eukaryota</taxon>
        <taxon>Fungi</taxon>
        <taxon>Dikarya</taxon>
        <taxon>Ascomycota</taxon>
        <taxon>Pezizomycotina</taxon>
        <taxon>Dothideomycetes</taxon>
        <taxon>Dothideomycetidae</taxon>
        <taxon>Mycosphaerellales</taxon>
        <taxon>Teratosphaeriaceae</taxon>
        <taxon>Teratosphaeria</taxon>
    </lineage>
</organism>
<name>A0A9W7SZX6_9PEZI</name>
<feature type="transmembrane region" description="Helical" evidence="2">
    <location>
        <begin position="134"/>
        <end position="152"/>
    </location>
</feature>
<dbReference type="Gene3D" id="3.60.21.10">
    <property type="match status" value="1"/>
</dbReference>
<evidence type="ECO:0000256" key="1">
    <source>
        <dbReference type="SAM" id="MobiDB-lite"/>
    </source>
</evidence>
<sequence>MEHERRSGELGGWSDEDDYDHVQPSSPRGAERWSKTPTHGERSEIYRYKGPIDADQRLPQASQTSRNHRRGGWKGPSRPLIDAVTNEWRREKSAGDLPPDDDQPDELRFCDLDDDESCPNITVRLLHNRRSRRMIGYLVAFIAVLYCAWTWYVQPQVVEEWETKEGFLPDRLNGTFGLAKMGDFHGTFLRQLSPERTPGGVDDEEGKRRLIFVGDIHGCRKEFLRLLEKVGPDSPGVLDELIRIKAESVRGNHEDRILEAAKALQGSDLQPQGEAATSPGSAKDHALLKSLTAEHMRYLRDMPLIIHIPALPQAASHIFKHKGRGTIATDLYVVHAGLVPHVPVHKQDPYFVMNMRSIDRLTHVPSALRQTKKGHSKPWIKIWNWYNERLSRGRSLKGFHVFTDAEFAAQQAEEEKSWVDRLRDAFAGWVKGRAEVSSHSGKKPEVVIYGHDSKSGLQIMKWSKGLDSACVSGGQLTAMVLDAAGRTQVVQVECEG</sequence>
<accession>A0A9W7SZX6</accession>
<comment type="caution">
    <text evidence="3">The sequence shown here is derived from an EMBL/GenBank/DDBJ whole genome shotgun (WGS) entry which is preliminary data.</text>
</comment>
<dbReference type="InterPro" id="IPR029052">
    <property type="entry name" value="Metallo-depent_PP-like"/>
</dbReference>
<dbReference type="EMBL" id="RIBY02000236">
    <property type="protein sequence ID" value="KAH9844711.1"/>
    <property type="molecule type" value="Genomic_DNA"/>
</dbReference>
<evidence type="ECO:0000313" key="3">
    <source>
        <dbReference type="EMBL" id="KAH9844711.1"/>
    </source>
</evidence>
<reference evidence="3 4" key="1">
    <citation type="journal article" date="2018" name="IMA Fungus">
        <title>IMA Genome-F 10: Nine draft genome sequences of Claviceps purpurea s.lat., including C. arundinis, C. humidiphila, and C. cf. spartinae, pseudomolecules for the pitch canker pathogen Fusarium circinatum, draft genome of Davidsoniella eucalypti, Grosmannia galeiformis, Quambalaria eucalypti, and Teratosphaeria destructans.</title>
        <authorList>
            <person name="Wingfield B.D."/>
            <person name="Liu M."/>
            <person name="Nguyen H.D."/>
            <person name="Lane F.A."/>
            <person name="Morgan S.W."/>
            <person name="De Vos L."/>
            <person name="Wilken P.M."/>
            <person name="Duong T.A."/>
            <person name="Aylward J."/>
            <person name="Coetzee M.P."/>
            <person name="Dadej K."/>
            <person name="De Beer Z.W."/>
            <person name="Findlay W."/>
            <person name="Havenga M."/>
            <person name="Kolarik M."/>
            <person name="Menzies J.G."/>
            <person name="Naidoo K."/>
            <person name="Pochopski O."/>
            <person name="Shoukouhi P."/>
            <person name="Santana Q.C."/>
            <person name="Seifert K.A."/>
            <person name="Soal N."/>
            <person name="Steenkamp E.T."/>
            <person name="Tatham C.T."/>
            <person name="van der Nest M.A."/>
            <person name="Wingfield M.J."/>
        </authorList>
    </citation>
    <scope>NUCLEOTIDE SEQUENCE [LARGE SCALE GENOMIC DNA]</scope>
    <source>
        <strain evidence="3">CMW44962</strain>
    </source>
</reference>
<dbReference type="OrthoDB" id="10267127at2759"/>
<proteinExistence type="predicted"/>
<evidence type="ECO:0000256" key="2">
    <source>
        <dbReference type="SAM" id="Phobius"/>
    </source>
</evidence>
<dbReference type="Proteomes" id="UP001138500">
    <property type="component" value="Unassembled WGS sequence"/>
</dbReference>
<keyword evidence="2" id="KW-0812">Transmembrane</keyword>
<dbReference type="PANTHER" id="PTHR42850:SF4">
    <property type="entry name" value="ZINC-DEPENDENT ENDOPOLYPHOSPHATASE"/>
    <property type="match status" value="1"/>
</dbReference>
<keyword evidence="2" id="KW-1133">Transmembrane helix</keyword>
<dbReference type="InterPro" id="IPR050126">
    <property type="entry name" value="Ap4A_hydrolase"/>
</dbReference>
<keyword evidence="2" id="KW-0472">Membrane</keyword>
<gene>
    <name evidence="3" type="ORF">Tdes44962_MAKER07121</name>
</gene>
<keyword evidence="4" id="KW-1185">Reference proteome</keyword>
<dbReference type="AlphaFoldDB" id="A0A9W7SZX6"/>
<feature type="region of interest" description="Disordered" evidence="1">
    <location>
        <begin position="1"/>
        <end position="80"/>
    </location>
</feature>
<reference evidence="3 4" key="2">
    <citation type="journal article" date="2021" name="Curr. Genet.">
        <title>Genetic response to nitrogen starvation in the aggressive Eucalyptus foliar pathogen Teratosphaeria destructans.</title>
        <authorList>
            <person name="Havenga M."/>
            <person name="Wingfield B.D."/>
            <person name="Wingfield M.J."/>
            <person name="Dreyer L.L."/>
            <person name="Roets F."/>
            <person name="Aylward J."/>
        </authorList>
    </citation>
    <scope>NUCLEOTIDE SEQUENCE [LARGE SCALE GENOMIC DNA]</scope>
    <source>
        <strain evidence="3">CMW44962</strain>
    </source>
</reference>
<evidence type="ECO:0000313" key="4">
    <source>
        <dbReference type="Proteomes" id="UP001138500"/>
    </source>
</evidence>
<protein>
    <submittedName>
        <fullName evidence="3">Calcineurin-like phosphoesterase</fullName>
    </submittedName>
</protein>
<dbReference type="GO" id="GO:0006798">
    <property type="term" value="P:polyphosphate catabolic process"/>
    <property type="evidence" value="ECO:0007669"/>
    <property type="project" value="TreeGrafter"/>
</dbReference>
<dbReference type="SUPFAM" id="SSF56300">
    <property type="entry name" value="Metallo-dependent phosphatases"/>
    <property type="match status" value="1"/>
</dbReference>
<dbReference type="PANTHER" id="PTHR42850">
    <property type="entry name" value="METALLOPHOSPHOESTERASE"/>
    <property type="match status" value="1"/>
</dbReference>